<accession>A0ABY1S6R8</accession>
<keyword evidence="1" id="KW-0813">Transport</keyword>
<dbReference type="InterPro" id="IPR027417">
    <property type="entry name" value="P-loop_NTPase"/>
</dbReference>
<evidence type="ECO:0000256" key="3">
    <source>
        <dbReference type="ARBA" id="ARBA00022840"/>
    </source>
</evidence>
<dbReference type="Pfam" id="PF00005">
    <property type="entry name" value="ABC_tran"/>
    <property type="match status" value="1"/>
</dbReference>
<feature type="domain" description="ABC transporter" evidence="4">
    <location>
        <begin position="2"/>
        <end position="227"/>
    </location>
</feature>
<comment type="caution">
    <text evidence="5">The sequence shown here is derived from an EMBL/GenBank/DDBJ whole genome shotgun (WGS) entry which is preliminary data.</text>
</comment>
<reference evidence="5 6" key="1">
    <citation type="submission" date="2017-05" db="EMBL/GenBank/DDBJ databases">
        <authorList>
            <person name="Varghese N."/>
            <person name="Submissions S."/>
        </authorList>
    </citation>
    <scope>NUCLEOTIDE SEQUENCE [LARGE SCALE GENOMIC DNA]</scope>
    <source>
        <strain evidence="5 6">MACB1020</strain>
    </source>
</reference>
<dbReference type="CDD" id="cd03230">
    <property type="entry name" value="ABC_DR_subfamily_A"/>
    <property type="match status" value="1"/>
</dbReference>
<keyword evidence="6" id="KW-1185">Reference proteome</keyword>
<dbReference type="InterPro" id="IPR051782">
    <property type="entry name" value="ABC_Transporter_VariousFunc"/>
</dbReference>
<gene>
    <name evidence="5" type="ORF">SAMN05216240_0800</name>
</gene>
<evidence type="ECO:0000259" key="4">
    <source>
        <dbReference type="PROSITE" id="PS50893"/>
    </source>
</evidence>
<dbReference type="Proteomes" id="UP000196803">
    <property type="component" value="Unassembled WGS sequence"/>
</dbReference>
<dbReference type="RefSeq" id="WP_015908581.1">
    <property type="nucleotide sequence ID" value="NZ_FUZJ01000001.1"/>
</dbReference>
<evidence type="ECO:0000313" key="5">
    <source>
        <dbReference type="EMBL" id="SMR92062.1"/>
    </source>
</evidence>
<dbReference type="PROSITE" id="PS50893">
    <property type="entry name" value="ABC_TRANSPORTER_2"/>
    <property type="match status" value="1"/>
</dbReference>
<proteinExistence type="predicted"/>
<dbReference type="SMART" id="SM00382">
    <property type="entry name" value="AAA"/>
    <property type="match status" value="1"/>
</dbReference>
<keyword evidence="3 5" id="KW-0067">ATP-binding</keyword>
<dbReference type="GO" id="GO:0005524">
    <property type="term" value="F:ATP binding"/>
    <property type="evidence" value="ECO:0007669"/>
    <property type="project" value="UniProtKB-KW"/>
</dbReference>
<evidence type="ECO:0000256" key="2">
    <source>
        <dbReference type="ARBA" id="ARBA00022741"/>
    </source>
</evidence>
<dbReference type="SUPFAM" id="SSF52540">
    <property type="entry name" value="P-loop containing nucleoside triphosphate hydrolases"/>
    <property type="match status" value="1"/>
</dbReference>
<dbReference type="PANTHER" id="PTHR42939:SF1">
    <property type="entry name" value="ABC TRANSPORTER ATP-BINDING PROTEIN ALBC-RELATED"/>
    <property type="match status" value="1"/>
</dbReference>
<organism evidence="5 6">
    <name type="scientific">Caldicellulosiruptor bescii</name>
    <name type="common">Anaerocellum thermophilum</name>
    <dbReference type="NCBI Taxonomy" id="31899"/>
    <lineage>
        <taxon>Bacteria</taxon>
        <taxon>Bacillati</taxon>
        <taxon>Bacillota</taxon>
        <taxon>Bacillota incertae sedis</taxon>
        <taxon>Caldicellulosiruptorales</taxon>
        <taxon>Caldicellulosiruptoraceae</taxon>
        <taxon>Caldicellulosiruptor</taxon>
    </lineage>
</organism>
<dbReference type="EMBL" id="FXXC01000001">
    <property type="protein sequence ID" value="SMR92062.1"/>
    <property type="molecule type" value="Genomic_DNA"/>
</dbReference>
<name>A0ABY1S6R8_CALBS</name>
<keyword evidence="2" id="KW-0547">Nucleotide-binding</keyword>
<dbReference type="InterPro" id="IPR003593">
    <property type="entry name" value="AAA+_ATPase"/>
</dbReference>
<dbReference type="GeneID" id="31773601"/>
<evidence type="ECO:0000256" key="1">
    <source>
        <dbReference type="ARBA" id="ARBA00022448"/>
    </source>
</evidence>
<protein>
    <submittedName>
        <fullName evidence="5">ABC-2 type transport system ATP-binding protein</fullName>
    </submittedName>
</protein>
<dbReference type="Gene3D" id="3.40.50.300">
    <property type="entry name" value="P-loop containing nucleotide triphosphate hydrolases"/>
    <property type="match status" value="1"/>
</dbReference>
<evidence type="ECO:0000313" key="6">
    <source>
        <dbReference type="Proteomes" id="UP000196803"/>
    </source>
</evidence>
<sequence>MINVENVYKRFDEVEALKGVTLKIQRGSIFGIAGRNGAGKTTLLKILTGVYKQDSGTVSIESKSVFENPQVKSKIFFVPDNPYFFGSFSIYDMANFYKGIYNSWDSRHFENLLKIFNLPLRKRISKFSKGMQKQCAILFALSSRPELLVLDEPFDGLDPVIRQSVKKLLIEDVADRSTTVIISSHNLRELEDFCDTIAILHEGKVLLCSNIEELKLDTCKIQAVFKKNFLPESLSRFKVISYSKKSNIEVIIIKGNREEILDTLKEFEPMVLDILPLSLEEIFIYEMGGLKDELVQILD</sequence>
<dbReference type="PANTHER" id="PTHR42939">
    <property type="entry name" value="ABC TRANSPORTER ATP-BINDING PROTEIN ALBC-RELATED"/>
    <property type="match status" value="1"/>
</dbReference>
<dbReference type="InterPro" id="IPR003439">
    <property type="entry name" value="ABC_transporter-like_ATP-bd"/>
</dbReference>